<sequence length="138" mass="15600">MMEVMTGTVDTEIGMRGEGEMGTKRVTMIGSRTRERGRMLNDLRGKEWLVHVSQIANKRVVTAKEASTEEDELAGEMEEKQLVASGVLKVNEYPMYDEEGDGMLYQDEGAEEELEIELNEDEPAFCRAKHDILLICLL</sequence>
<accession>A0ACB9MP59</accession>
<gene>
    <name evidence="1" type="ORF">MLD38_030636</name>
</gene>
<reference evidence="2" key="1">
    <citation type="journal article" date="2023" name="Front. Plant Sci.">
        <title>Chromosomal-level genome assembly of Melastoma candidum provides insights into trichome evolution.</title>
        <authorList>
            <person name="Zhong Y."/>
            <person name="Wu W."/>
            <person name="Sun C."/>
            <person name="Zou P."/>
            <person name="Liu Y."/>
            <person name="Dai S."/>
            <person name="Zhou R."/>
        </authorList>
    </citation>
    <scope>NUCLEOTIDE SEQUENCE [LARGE SCALE GENOMIC DNA]</scope>
</reference>
<dbReference type="EMBL" id="CM042888">
    <property type="protein sequence ID" value="KAI4325219.1"/>
    <property type="molecule type" value="Genomic_DNA"/>
</dbReference>
<name>A0ACB9MP59_9MYRT</name>
<protein>
    <submittedName>
        <fullName evidence="1">Uncharacterized protein</fullName>
    </submittedName>
</protein>
<evidence type="ECO:0000313" key="2">
    <source>
        <dbReference type="Proteomes" id="UP001057402"/>
    </source>
</evidence>
<proteinExistence type="predicted"/>
<organism evidence="1 2">
    <name type="scientific">Melastoma candidum</name>
    <dbReference type="NCBI Taxonomy" id="119954"/>
    <lineage>
        <taxon>Eukaryota</taxon>
        <taxon>Viridiplantae</taxon>
        <taxon>Streptophyta</taxon>
        <taxon>Embryophyta</taxon>
        <taxon>Tracheophyta</taxon>
        <taxon>Spermatophyta</taxon>
        <taxon>Magnoliopsida</taxon>
        <taxon>eudicotyledons</taxon>
        <taxon>Gunneridae</taxon>
        <taxon>Pentapetalae</taxon>
        <taxon>rosids</taxon>
        <taxon>malvids</taxon>
        <taxon>Myrtales</taxon>
        <taxon>Melastomataceae</taxon>
        <taxon>Melastomatoideae</taxon>
        <taxon>Melastomateae</taxon>
        <taxon>Melastoma</taxon>
    </lineage>
</organism>
<evidence type="ECO:0000313" key="1">
    <source>
        <dbReference type="EMBL" id="KAI4325219.1"/>
    </source>
</evidence>
<keyword evidence="2" id="KW-1185">Reference proteome</keyword>
<comment type="caution">
    <text evidence="1">The sequence shown here is derived from an EMBL/GenBank/DDBJ whole genome shotgun (WGS) entry which is preliminary data.</text>
</comment>
<dbReference type="Proteomes" id="UP001057402">
    <property type="component" value="Chromosome 9"/>
</dbReference>